<evidence type="ECO:0000313" key="4">
    <source>
        <dbReference type="Proteomes" id="UP000636518"/>
    </source>
</evidence>
<protein>
    <recommendedName>
        <fullName evidence="5">Lipoprotein</fullName>
    </recommendedName>
</protein>
<proteinExistence type="predicted"/>
<feature type="signal peptide" evidence="1">
    <location>
        <begin position="1"/>
        <end position="22"/>
    </location>
</feature>
<comment type="caution">
    <text evidence="2">The sequence shown here is derived from an EMBL/GenBank/DDBJ whole genome shotgun (WGS) entry which is preliminary data.</text>
</comment>
<feature type="chain" id="PRO_5044696687" description="Lipoprotein" evidence="1">
    <location>
        <begin position="23"/>
        <end position="113"/>
    </location>
</feature>
<organism evidence="2">
    <name type="scientific">Pseudomonas zanjanensis</name>
    <dbReference type="NCBI Taxonomy" id="2745496"/>
    <lineage>
        <taxon>Bacteria</taxon>
        <taxon>Pseudomonadati</taxon>
        <taxon>Pseudomonadota</taxon>
        <taxon>Gammaproteobacteria</taxon>
        <taxon>Pseudomonadales</taxon>
        <taxon>Pseudomonadaceae</taxon>
        <taxon>Pseudomonas</taxon>
    </lineage>
</organism>
<reference evidence="2" key="2">
    <citation type="submission" date="2020-07" db="EMBL/GenBank/DDBJ databases">
        <authorList>
            <person name="Lood C."/>
            <person name="Girard L."/>
        </authorList>
    </citation>
    <scope>NUCLEOTIDE SEQUENCE</scope>
    <source>
        <strain evidence="2">SWRI12</strain>
    </source>
</reference>
<evidence type="ECO:0000256" key="1">
    <source>
        <dbReference type="SAM" id="SignalP"/>
    </source>
</evidence>
<name>A0A923JLD8_9PSED</name>
<evidence type="ECO:0000313" key="2">
    <source>
        <dbReference type="EMBL" id="MBC3391577.1"/>
    </source>
</evidence>
<reference evidence="2 4" key="1">
    <citation type="journal article" date="2020" name="Microorganisms">
        <title>Reliable Identification of Environmental Pseudomonas Isolates Using the rpoD Gene.</title>
        <authorList>
            <consortium name="The Broad Institute Genome Sequencing Platform"/>
            <person name="Girard L."/>
            <person name="Lood C."/>
            <person name="Rokni-Zadeh H."/>
            <person name="van Noort V."/>
            <person name="Lavigne R."/>
            <person name="De Mot R."/>
        </authorList>
    </citation>
    <scope>NUCLEOTIDE SEQUENCE</scope>
    <source>
        <strain evidence="2 4">SWRI12</strain>
    </source>
</reference>
<dbReference type="PROSITE" id="PS51257">
    <property type="entry name" value="PROKAR_LIPOPROTEIN"/>
    <property type="match status" value="1"/>
</dbReference>
<evidence type="ECO:0000313" key="3">
    <source>
        <dbReference type="EMBL" id="MBV4496368.1"/>
    </source>
</evidence>
<dbReference type="Proteomes" id="UP000636518">
    <property type="component" value="Unassembled WGS sequence"/>
</dbReference>
<gene>
    <name evidence="3" type="ORF">HU715_013435</name>
    <name evidence="2" type="ORF">HU715_18125</name>
</gene>
<dbReference type="RefSeq" id="WP_186707490.1">
    <property type="nucleotide sequence ID" value="NZ_JABWRB020000001.1"/>
</dbReference>
<dbReference type="AlphaFoldDB" id="A0A923JLD8"/>
<keyword evidence="4" id="KW-1185">Reference proteome</keyword>
<reference evidence="3" key="3">
    <citation type="submission" date="2021-06" db="EMBL/GenBank/DDBJ databases">
        <title>Updating the genus Pseudomonas: Description of 43 new species and partition of the Pseudomonas putida group.</title>
        <authorList>
            <person name="Girard L."/>
            <person name="Lood C."/>
            <person name="Vandamme P."/>
            <person name="Rokni-Zadeh H."/>
            <person name="Van Noort V."/>
            <person name="Hofte M."/>
            <person name="Lavigne R."/>
            <person name="De Mot R."/>
        </authorList>
    </citation>
    <scope>NUCLEOTIDE SEQUENCE</scope>
    <source>
        <strain evidence="3">SWRI12</strain>
    </source>
</reference>
<sequence>MRLFVGAVAVALLAGCSSPSDLMSSAPAVTVTSTKAPKAFALCVFPEWQEHNSNASMSETPAGYRLVSGFAQQTDDVLDISHAKSGSVAKLYQRVAWSQLGRGALRDSLQKCR</sequence>
<keyword evidence="1" id="KW-0732">Signal</keyword>
<evidence type="ECO:0008006" key="5">
    <source>
        <dbReference type="Google" id="ProtNLM"/>
    </source>
</evidence>
<accession>A0A923JLD8</accession>
<dbReference type="EMBL" id="JABWRB010000023">
    <property type="protein sequence ID" value="MBC3391577.1"/>
    <property type="molecule type" value="Genomic_DNA"/>
</dbReference>
<dbReference type="EMBL" id="JABWRB020000001">
    <property type="protein sequence ID" value="MBV4496368.1"/>
    <property type="molecule type" value="Genomic_DNA"/>
</dbReference>